<keyword evidence="5" id="KW-0808">Transferase</keyword>
<organism evidence="10">
    <name type="scientific">freshwater metagenome</name>
    <dbReference type="NCBI Taxonomy" id="449393"/>
    <lineage>
        <taxon>unclassified sequences</taxon>
        <taxon>metagenomes</taxon>
        <taxon>ecological metagenomes</taxon>
    </lineage>
</organism>
<dbReference type="HAMAP" id="MF_00082">
    <property type="entry name" value="ArgB"/>
    <property type="match status" value="1"/>
</dbReference>
<evidence type="ECO:0000256" key="2">
    <source>
        <dbReference type="ARBA" id="ARBA00013065"/>
    </source>
</evidence>
<dbReference type="InterPro" id="IPR036393">
    <property type="entry name" value="AceGlu_kinase-like_sf"/>
</dbReference>
<evidence type="ECO:0000259" key="9">
    <source>
        <dbReference type="Pfam" id="PF00696"/>
    </source>
</evidence>
<dbReference type="GO" id="GO:0006526">
    <property type="term" value="P:L-arginine biosynthetic process"/>
    <property type="evidence" value="ECO:0007669"/>
    <property type="project" value="UniProtKB-KW"/>
</dbReference>
<dbReference type="PANTHER" id="PTHR23342:SF0">
    <property type="entry name" value="N-ACETYLGLUTAMATE SYNTHASE, MITOCHONDRIAL"/>
    <property type="match status" value="1"/>
</dbReference>
<keyword evidence="6" id="KW-0547">Nucleotide-binding</keyword>
<evidence type="ECO:0000256" key="5">
    <source>
        <dbReference type="ARBA" id="ARBA00022679"/>
    </source>
</evidence>
<dbReference type="InterPro" id="IPR041727">
    <property type="entry name" value="NAGK-C"/>
</dbReference>
<evidence type="ECO:0000256" key="6">
    <source>
        <dbReference type="ARBA" id="ARBA00022741"/>
    </source>
</evidence>
<accession>A0A6J6LGE4</accession>
<reference evidence="10" key="1">
    <citation type="submission" date="2020-05" db="EMBL/GenBank/DDBJ databases">
        <authorList>
            <person name="Chiriac C."/>
            <person name="Salcher M."/>
            <person name="Ghai R."/>
            <person name="Kavagutti S V."/>
        </authorList>
    </citation>
    <scope>NUCLEOTIDE SEQUENCE</scope>
</reference>
<dbReference type="GO" id="GO:0005524">
    <property type="term" value="F:ATP binding"/>
    <property type="evidence" value="ECO:0007669"/>
    <property type="project" value="UniProtKB-KW"/>
</dbReference>
<dbReference type="PRINTS" id="PR00474">
    <property type="entry name" value="GLU5KINASE"/>
</dbReference>
<name>A0A6J6LGE4_9ZZZZ</name>
<dbReference type="InterPro" id="IPR037528">
    <property type="entry name" value="ArgB"/>
</dbReference>
<evidence type="ECO:0000256" key="1">
    <source>
        <dbReference type="ARBA" id="ARBA00004828"/>
    </source>
</evidence>
<sequence>MSELSRADVLVEALPYIRRFAGRTVVVKYGGNALAGTSEHDALALFAEDIVLMHTVGIRPVVVHGGGPQINDMLSRLNIESKFVNGLRVTDEATMQVVQMVLNGNVNPQIVSAINVHGNVAVGLSGEDGRTLQVTARDASLGFVGDIEKVRTHVIDGLLADGLVPVLSTVGVDINGQPYNINADTAAGAIAEALGAEKIVYLTDIAGLRKDIDDATSLIQRITVDELSALIGDGTISGGMIPKVESCMQAVRGGVKSAHILDGRIAHVLLLELFTDQGVGTMITGVSQ</sequence>
<evidence type="ECO:0000256" key="7">
    <source>
        <dbReference type="ARBA" id="ARBA00022777"/>
    </source>
</evidence>
<gene>
    <name evidence="10" type="ORF">UFOPK2214_01159</name>
</gene>
<protein>
    <recommendedName>
        <fullName evidence="2">acetylglutamate kinase</fullName>
        <ecNumber evidence="2">2.7.2.8</ecNumber>
    </recommendedName>
</protein>
<dbReference type="Gene3D" id="3.40.1160.10">
    <property type="entry name" value="Acetylglutamate kinase-like"/>
    <property type="match status" value="1"/>
</dbReference>
<dbReference type="AlphaFoldDB" id="A0A6J6LGE4"/>
<dbReference type="FunFam" id="3.40.1160.10:FF:000004">
    <property type="entry name" value="Acetylglutamate kinase"/>
    <property type="match status" value="1"/>
</dbReference>
<dbReference type="InterPro" id="IPR001048">
    <property type="entry name" value="Asp/Glu/Uridylate_kinase"/>
</dbReference>
<dbReference type="Pfam" id="PF00696">
    <property type="entry name" value="AA_kinase"/>
    <property type="match status" value="1"/>
</dbReference>
<evidence type="ECO:0000256" key="4">
    <source>
        <dbReference type="ARBA" id="ARBA00022605"/>
    </source>
</evidence>
<feature type="domain" description="Aspartate/glutamate/uridylate kinase" evidence="9">
    <location>
        <begin position="24"/>
        <end position="262"/>
    </location>
</feature>
<dbReference type="PANTHER" id="PTHR23342">
    <property type="entry name" value="N-ACETYLGLUTAMATE SYNTHASE"/>
    <property type="match status" value="1"/>
</dbReference>
<evidence type="ECO:0000313" key="10">
    <source>
        <dbReference type="EMBL" id="CAB4659783.1"/>
    </source>
</evidence>
<proteinExistence type="inferred from homology"/>
<dbReference type="EMBL" id="CAEZWJ010000042">
    <property type="protein sequence ID" value="CAB4659783.1"/>
    <property type="molecule type" value="Genomic_DNA"/>
</dbReference>
<dbReference type="InterPro" id="IPR004662">
    <property type="entry name" value="AcgluKinase_fam"/>
</dbReference>
<dbReference type="GO" id="GO:0005737">
    <property type="term" value="C:cytoplasm"/>
    <property type="evidence" value="ECO:0007669"/>
    <property type="project" value="InterPro"/>
</dbReference>
<keyword evidence="8" id="KW-0067">ATP-binding</keyword>
<comment type="pathway">
    <text evidence="1">Amino-acid biosynthesis; L-arginine biosynthesis; N(2)-acetyl-L-ornithine from L-glutamate: step 2/4.</text>
</comment>
<evidence type="ECO:0000256" key="3">
    <source>
        <dbReference type="ARBA" id="ARBA00022571"/>
    </source>
</evidence>
<dbReference type="NCBIfam" id="TIGR00761">
    <property type="entry name" value="argB"/>
    <property type="match status" value="1"/>
</dbReference>
<evidence type="ECO:0000256" key="8">
    <source>
        <dbReference type="ARBA" id="ARBA00022840"/>
    </source>
</evidence>
<dbReference type="SUPFAM" id="SSF53633">
    <property type="entry name" value="Carbamate kinase-like"/>
    <property type="match status" value="1"/>
</dbReference>
<dbReference type="InterPro" id="IPR001057">
    <property type="entry name" value="Glu/AcGlu_kinase"/>
</dbReference>
<dbReference type="EC" id="2.7.2.8" evidence="2"/>
<dbReference type="PIRSF" id="PIRSF000728">
    <property type="entry name" value="NAGK"/>
    <property type="match status" value="1"/>
</dbReference>
<dbReference type="GO" id="GO:0003991">
    <property type="term" value="F:acetylglutamate kinase activity"/>
    <property type="evidence" value="ECO:0007669"/>
    <property type="project" value="UniProtKB-EC"/>
</dbReference>
<keyword evidence="3" id="KW-0055">Arginine biosynthesis</keyword>
<keyword evidence="4" id="KW-0028">Amino-acid biosynthesis</keyword>
<keyword evidence="7" id="KW-0418">Kinase</keyword>
<dbReference type="CDD" id="cd04250">
    <property type="entry name" value="AAK_NAGK-C"/>
    <property type="match status" value="1"/>
</dbReference>